<dbReference type="SUPFAM" id="SSF56672">
    <property type="entry name" value="DNA/RNA polymerases"/>
    <property type="match status" value="1"/>
</dbReference>
<dbReference type="VEuPathDB" id="FungiDB:BD410DRAFT_686267"/>
<dbReference type="OrthoDB" id="3201810at2759"/>
<dbReference type="Gene3D" id="3.30.70.270">
    <property type="match status" value="1"/>
</dbReference>
<protein>
    <recommendedName>
        <fullName evidence="3">Reverse transcriptase/retrotransposon-derived protein RNase H-like domain-containing protein</fullName>
    </recommendedName>
</protein>
<gene>
    <name evidence="1" type="ORF">BD410DRAFT_686267</name>
</gene>
<feature type="non-terminal residue" evidence="1">
    <location>
        <position position="1"/>
    </location>
</feature>
<proteinExistence type="predicted"/>
<dbReference type="STRING" id="50990.A0A4Y7PDD6"/>
<name>A0A4Y7PDD6_9AGAM</name>
<keyword evidence="2" id="KW-1185">Reference proteome</keyword>
<feature type="non-terminal residue" evidence="1">
    <location>
        <position position="83"/>
    </location>
</feature>
<dbReference type="EMBL" id="ML170769">
    <property type="protein sequence ID" value="TDL13277.1"/>
    <property type="molecule type" value="Genomic_DNA"/>
</dbReference>
<dbReference type="AlphaFoldDB" id="A0A4Y7PDD6"/>
<dbReference type="InterPro" id="IPR043128">
    <property type="entry name" value="Rev_trsase/Diguanyl_cyclase"/>
</dbReference>
<dbReference type="Proteomes" id="UP000294933">
    <property type="component" value="Unassembled WGS sequence"/>
</dbReference>
<reference evidence="1 2" key="1">
    <citation type="submission" date="2018-06" db="EMBL/GenBank/DDBJ databases">
        <title>A transcriptomic atlas of mushroom development highlights an independent origin of complex multicellularity.</title>
        <authorList>
            <consortium name="DOE Joint Genome Institute"/>
            <person name="Krizsan K."/>
            <person name="Almasi E."/>
            <person name="Merenyi Z."/>
            <person name="Sahu N."/>
            <person name="Viragh M."/>
            <person name="Koszo T."/>
            <person name="Mondo S."/>
            <person name="Kiss B."/>
            <person name="Balint B."/>
            <person name="Kues U."/>
            <person name="Barry K."/>
            <person name="Hegedus J.C."/>
            <person name="Henrissat B."/>
            <person name="Johnson J."/>
            <person name="Lipzen A."/>
            <person name="Ohm R."/>
            <person name="Nagy I."/>
            <person name="Pangilinan J."/>
            <person name="Yan J."/>
            <person name="Xiong Y."/>
            <person name="Grigoriev I.V."/>
            <person name="Hibbett D.S."/>
            <person name="Nagy L.G."/>
        </authorList>
    </citation>
    <scope>NUCLEOTIDE SEQUENCE [LARGE SCALE GENOMIC DNA]</scope>
    <source>
        <strain evidence="1 2">SZMC22713</strain>
    </source>
</reference>
<accession>A0A4Y7PDD6</accession>
<organism evidence="1 2">
    <name type="scientific">Rickenella mellea</name>
    <dbReference type="NCBI Taxonomy" id="50990"/>
    <lineage>
        <taxon>Eukaryota</taxon>
        <taxon>Fungi</taxon>
        <taxon>Dikarya</taxon>
        <taxon>Basidiomycota</taxon>
        <taxon>Agaricomycotina</taxon>
        <taxon>Agaricomycetes</taxon>
        <taxon>Hymenochaetales</taxon>
        <taxon>Rickenellaceae</taxon>
        <taxon>Rickenella</taxon>
    </lineage>
</organism>
<evidence type="ECO:0008006" key="3">
    <source>
        <dbReference type="Google" id="ProtNLM"/>
    </source>
</evidence>
<evidence type="ECO:0000313" key="2">
    <source>
        <dbReference type="Proteomes" id="UP000294933"/>
    </source>
</evidence>
<dbReference type="InterPro" id="IPR043502">
    <property type="entry name" value="DNA/RNA_pol_sf"/>
</dbReference>
<evidence type="ECO:0000313" key="1">
    <source>
        <dbReference type="EMBL" id="TDL13277.1"/>
    </source>
</evidence>
<sequence length="83" mass="9490">EVRSFLGLVRYISIYLPKLADHTRVLTPLTTKESHRSFPLWTEEHTFAFEAVKALVVSRECLTVIDHENPGDNKIFVTCDASE</sequence>